<dbReference type="PROSITE" id="PS50853">
    <property type="entry name" value="FN3"/>
    <property type="match status" value="4"/>
</dbReference>
<dbReference type="PRINTS" id="PR00014">
    <property type="entry name" value="FNTYPEIII"/>
</dbReference>
<dbReference type="SUPFAM" id="SSF49265">
    <property type="entry name" value="Fibronectin type III"/>
    <property type="match status" value="2"/>
</dbReference>
<dbReference type="Gene3D" id="2.130.10.130">
    <property type="entry name" value="Integrin alpha, N-terminal"/>
    <property type="match status" value="4"/>
</dbReference>
<dbReference type="CDD" id="cd00063">
    <property type="entry name" value="FN3"/>
    <property type="match status" value="4"/>
</dbReference>
<dbReference type="EMBL" id="MH908909">
    <property type="protein sequence ID" value="AYM53759.1"/>
    <property type="molecule type" value="Genomic_DNA"/>
</dbReference>
<feature type="domain" description="Fibronectin type-III" evidence="3">
    <location>
        <begin position="304"/>
        <end position="397"/>
    </location>
</feature>
<dbReference type="InterPro" id="IPR028994">
    <property type="entry name" value="Integrin_alpha_N"/>
</dbReference>
<dbReference type="InterPro" id="IPR036116">
    <property type="entry name" value="FN3_sf"/>
</dbReference>
<feature type="domain" description="Fibronectin type-III" evidence="3">
    <location>
        <begin position="29"/>
        <end position="120"/>
    </location>
</feature>
<feature type="region of interest" description="Disordered" evidence="2">
    <location>
        <begin position="290"/>
        <end position="311"/>
    </location>
</feature>
<evidence type="ECO:0000313" key="4">
    <source>
        <dbReference type="EMBL" id="AYM53759.1"/>
    </source>
</evidence>
<sequence length="1226" mass="125736">MFLALLVGTGGCEGLEPITTEPPTPEPTVPSAPGPVEALAEPGTVTLSWSPPENDGGSALTGYRVRGEPQEATLAIKLDGATARVTGLRAGASYRFSVAAVNKAGEGPASLSESVTLPDIPGAPPQPSVVRGDGQVRVSWTEPDSDGHSPLTGYLVTAHPQGVRVTADASARSVVVSGLSNGESSTFTVRALNAVGQGPDSLASVPVTPAAVPSAPASVEATVTIRRASVTWSPPANTGGVLVRTYVVTLEPDGLSREVDSATLSFEYSGLKDGTAYTFTVAARNEVGEGPKLRSSSVRTPGVPTQPASASVTAGIRSATVTWEAPAENGGAPLTGYVVEVSPSGARLTVDATTRSTTFTNLSSTQAHTFSVSATNILGSGPSTLSTAVLPLHAPVEVTDLQLETSDAGCLTVSYALRQPDGVRANVSVEVDATGNGTFAPATQASALAEDGSFTHEGTRARSSSPEGLPHLFRWNRSLDVPGAAAVRVRLSAHVPGTTPGSAMIERTLPTPARPCELRLPTSTVQSLTATPHKAVSGDLNGDGRLDLVVIPDSGETVSILLGLGNGSFRRPYEQTLRGSPKRLSTGDLDGDGLDELLWMDTSGYLWVSRQHGEPVSYSLGSAGLSDTSARPIAIADFDGNGTPDVATLGGSATSFPVLGLLANTGDGTLGSFTPKAFVPRDAILEVADLDEDGRMDLLAIGRNWSGSSALLSNGDGTFRQRTLTLPYTSTTYEAHALTVGDLDGDGHTDLVLAQKEDSANRVQVHLLRGDGQGGFSAAELVASLTDISLATSPLALAAVDMDHDGPKDLVVGLYDMESMYSLAVLRSRGAEGFAPATRLPAGRASISATTGDFDGDGREDLATVQSSSRDVRVWRSGPEALSLPEGPTGAIAQGDFNGDGKMDLISVPAPESVQVHLAGGPDGLSALPPMPVGSWVYRMVVGHVDEDAALDVVVLSSESATKTVGLLLGNGDGTFRLAPSISVGGQTRHAVLGDVNGDGRMDLVCQVSRSIEPGFSSEEVRVLLGQGAGTFGPATLVTTSPSPGALALGDLNKDGVLDLAVAQTSSGGGVLTLKGQGDGTFLPPVLTTDNAGQRGGHIALADMSGDGVPDIVRSSDGNVYVLTTYTTTTWGRWEGWSYPAGGGCSSFSVLDFDGDGRKDVVCANPGTDSVSLLRGQAYGQLAEPQIFGVRPGVIGLGVLDVNADGRLDIVLGAASDSRSTLLLQR</sequence>
<dbReference type="InterPro" id="IPR013783">
    <property type="entry name" value="Ig-like_fold"/>
</dbReference>
<evidence type="ECO:0000256" key="2">
    <source>
        <dbReference type="SAM" id="MobiDB-lite"/>
    </source>
</evidence>
<accession>A0A3Q8I571</accession>
<organism evidence="4">
    <name type="scientific">Archangium gephyra</name>
    <dbReference type="NCBI Taxonomy" id="48"/>
    <lineage>
        <taxon>Bacteria</taxon>
        <taxon>Pseudomonadati</taxon>
        <taxon>Myxococcota</taxon>
        <taxon>Myxococcia</taxon>
        <taxon>Myxococcales</taxon>
        <taxon>Cystobacterineae</taxon>
        <taxon>Archangiaceae</taxon>
        <taxon>Archangium</taxon>
    </lineage>
</organism>
<feature type="region of interest" description="Disordered" evidence="2">
    <location>
        <begin position="13"/>
        <end position="34"/>
    </location>
</feature>
<dbReference type="SMART" id="SM00060">
    <property type="entry name" value="FN3"/>
    <property type="match status" value="4"/>
</dbReference>
<feature type="domain" description="Fibronectin type-III" evidence="3">
    <location>
        <begin position="121"/>
        <end position="211"/>
    </location>
</feature>
<dbReference type="SUPFAM" id="SSF69318">
    <property type="entry name" value="Integrin alpha N-terminal domain"/>
    <property type="match status" value="2"/>
</dbReference>
<keyword evidence="1" id="KW-0732">Signal</keyword>
<proteinExistence type="predicted"/>
<dbReference type="InterPro" id="IPR003961">
    <property type="entry name" value="FN3_dom"/>
</dbReference>
<dbReference type="Pfam" id="PF13517">
    <property type="entry name" value="FG-GAP_3"/>
    <property type="match status" value="6"/>
</dbReference>
<dbReference type="Pfam" id="PF00041">
    <property type="entry name" value="fn3"/>
    <property type="match status" value="4"/>
</dbReference>
<dbReference type="Gene3D" id="2.60.40.10">
    <property type="entry name" value="Immunoglobulins"/>
    <property type="match status" value="4"/>
</dbReference>
<evidence type="ECO:0000259" key="3">
    <source>
        <dbReference type="PROSITE" id="PS50853"/>
    </source>
</evidence>
<dbReference type="InterPro" id="IPR013517">
    <property type="entry name" value="FG-GAP"/>
</dbReference>
<protein>
    <submittedName>
        <fullName evidence="4">FG-GAP repeat/fibronectin type III domain protein</fullName>
    </submittedName>
</protein>
<reference evidence="4" key="1">
    <citation type="journal article" date="2018" name="J. Ind. Microbiol. Biotechnol.">
        <title>Genome mining reveals uncommon alkylpyrones as type III PKS products from myxobacteria.</title>
        <authorList>
            <person name="Hug J.J."/>
            <person name="Panter F."/>
            <person name="Krug D."/>
            <person name="Muller R."/>
        </authorList>
    </citation>
    <scope>NUCLEOTIDE SEQUENCE</scope>
    <source>
        <strain evidence="4">MCy8375</strain>
    </source>
</reference>
<evidence type="ECO:0000256" key="1">
    <source>
        <dbReference type="ARBA" id="ARBA00022729"/>
    </source>
</evidence>
<dbReference type="AlphaFoldDB" id="A0A3Q8I571"/>
<feature type="compositionally biased region" description="Pro residues" evidence="2">
    <location>
        <begin position="20"/>
        <end position="33"/>
    </location>
</feature>
<name>A0A3Q8I571_9BACT</name>
<dbReference type="PANTHER" id="PTHR46580">
    <property type="entry name" value="SENSOR KINASE-RELATED"/>
    <property type="match status" value="1"/>
</dbReference>
<feature type="domain" description="Fibronectin type-III" evidence="3">
    <location>
        <begin position="212"/>
        <end position="303"/>
    </location>
</feature>